<evidence type="ECO:0000313" key="1">
    <source>
        <dbReference type="EMBL" id="DAD89958.1"/>
    </source>
</evidence>
<accession>A0A8S5N5R0</accession>
<reference evidence="1" key="1">
    <citation type="journal article" date="2021" name="Proc. Natl. Acad. Sci. U.S.A.">
        <title>A Catalog of Tens of Thousands of Viruses from Human Metagenomes Reveals Hidden Associations with Chronic Diseases.</title>
        <authorList>
            <person name="Tisza M.J."/>
            <person name="Buck C.B."/>
        </authorList>
    </citation>
    <scope>NUCLEOTIDE SEQUENCE</scope>
    <source>
        <strain evidence="1">CtRQq14</strain>
    </source>
</reference>
<proteinExistence type="predicted"/>
<sequence length="150" mass="16747">MIDINLLRAHNRSNNSDVVNYQGSEDCKGILDDEHLGIMYPIDATTGLINSDLAKISNPLLSNAERATIMDRLQQLHGNFLPNGLSDSEIYGLIPPRYFSDAVDVQAWRDYIGKEIIPNMSDKVARAIGEELNDVSDVNTKPNNDEPLYE</sequence>
<protein>
    <submittedName>
        <fullName evidence="1">Uncharacterized protein</fullName>
    </submittedName>
</protein>
<name>A0A8S5N5R0_9VIRU</name>
<dbReference type="EMBL" id="BK015073">
    <property type="protein sequence ID" value="DAD89958.1"/>
    <property type="molecule type" value="Genomic_DNA"/>
</dbReference>
<organism evidence="1">
    <name type="scientific">Microviridae sp. ctRQq14</name>
    <dbReference type="NCBI Taxonomy" id="2826735"/>
    <lineage>
        <taxon>Viruses</taxon>
        <taxon>Monodnaviria</taxon>
        <taxon>Sangervirae</taxon>
        <taxon>Phixviricota</taxon>
        <taxon>Malgrandaviricetes</taxon>
        <taxon>Petitvirales</taxon>
        <taxon>Microviridae</taxon>
    </lineage>
</organism>